<proteinExistence type="predicted"/>
<feature type="domain" description="SGNH hydrolase-type esterase" evidence="1">
    <location>
        <begin position="154"/>
        <end position="326"/>
    </location>
</feature>
<accession>A0ABN7TSW9</accession>
<reference evidence="3 4" key="1">
    <citation type="submission" date="2021-06" db="EMBL/GenBank/DDBJ databases">
        <authorList>
            <person name="Criscuolo A."/>
        </authorList>
    </citation>
    <scope>NUCLEOTIDE SEQUENCE [LARGE SCALE GENOMIC DNA]</scope>
    <source>
        <strain evidence="4">CIP 111802</strain>
    </source>
</reference>
<dbReference type="Proteomes" id="UP000730618">
    <property type="component" value="Unassembled WGS sequence"/>
</dbReference>
<feature type="domain" description="SsfX3-like N-terminal" evidence="2">
    <location>
        <begin position="22"/>
        <end position="124"/>
    </location>
</feature>
<keyword evidence="4" id="KW-1185">Reference proteome</keyword>
<evidence type="ECO:0000259" key="1">
    <source>
        <dbReference type="Pfam" id="PF14606"/>
    </source>
</evidence>
<dbReference type="EMBL" id="CAJVCE010000023">
    <property type="protein sequence ID" value="CAG7654663.1"/>
    <property type="molecule type" value="Genomic_DNA"/>
</dbReference>
<comment type="caution">
    <text evidence="3">The sequence shown here is derived from an EMBL/GenBank/DDBJ whole genome shotgun (WGS) entry which is preliminary data.</text>
</comment>
<protein>
    <recommendedName>
        <fullName evidence="5">GDSL family lipase</fullName>
    </recommendedName>
</protein>
<dbReference type="Pfam" id="PF14606">
    <property type="entry name" value="Lipase_GDSL_3"/>
    <property type="match status" value="1"/>
</dbReference>
<dbReference type="InterPro" id="IPR013830">
    <property type="entry name" value="SGNH_hydro"/>
</dbReference>
<evidence type="ECO:0000313" key="4">
    <source>
        <dbReference type="Proteomes" id="UP000730618"/>
    </source>
</evidence>
<dbReference type="InterPro" id="IPR048977">
    <property type="entry name" value="SsfX3-like_N"/>
</dbReference>
<name>A0ABN7TSW9_9BACL</name>
<evidence type="ECO:0008006" key="5">
    <source>
        <dbReference type="Google" id="ProtNLM"/>
    </source>
</evidence>
<sequence>MDKCSERLGMTMQSIDLNESLFKGAVSIQATEGWVKPWRVPYRDAELFQPGHINGKAEIPAGVRLSFHTDSSRVQVRVVPEAYEIAMDCVVNGVLVHTALMEAGSEWASFESLPSGTKLVEIYLSQKQPVRIREVNIDSGATCSASSEEKFRWVAYGSSITQCAEAASPSQTWPALAAAELGLDLTCLGYGGNCHMEPMVARMIRDLPADFISVCVGINIMGGSSYSERTFRPALIGFLQIIREKHPDTPIAVISPIYSPDRETNENKVGLNLQKMREQIEDVVTLLKRRGDDKLYYLHGLHLFGETYGSYLPDRLHPNAEGYRIMATRFAEWAGSTVPLLNHNRHSR</sequence>
<organism evidence="3 4">
    <name type="scientific">Paenibacillus allorhizosphaerae</name>
    <dbReference type="NCBI Taxonomy" id="2849866"/>
    <lineage>
        <taxon>Bacteria</taxon>
        <taxon>Bacillati</taxon>
        <taxon>Bacillota</taxon>
        <taxon>Bacilli</taxon>
        <taxon>Bacillales</taxon>
        <taxon>Paenibacillaceae</taxon>
        <taxon>Paenibacillus</taxon>
    </lineage>
</organism>
<evidence type="ECO:0000313" key="3">
    <source>
        <dbReference type="EMBL" id="CAG7654663.1"/>
    </source>
</evidence>
<dbReference type="Pfam" id="PF21181">
    <property type="entry name" value="SsfX3_N"/>
    <property type="match status" value="1"/>
</dbReference>
<evidence type="ECO:0000259" key="2">
    <source>
        <dbReference type="Pfam" id="PF21181"/>
    </source>
</evidence>
<gene>
    <name evidence="3" type="ORF">PAECIP111802_05833</name>
</gene>